<evidence type="ECO:0000256" key="1">
    <source>
        <dbReference type="SAM" id="MobiDB-lite"/>
    </source>
</evidence>
<keyword evidence="4" id="KW-1185">Reference proteome</keyword>
<feature type="region of interest" description="Disordered" evidence="1">
    <location>
        <begin position="1"/>
        <end position="146"/>
    </location>
</feature>
<feature type="compositionally biased region" description="Basic and acidic residues" evidence="1">
    <location>
        <begin position="29"/>
        <end position="42"/>
    </location>
</feature>
<comment type="caution">
    <text evidence="3">The sequence shown here is derived from an EMBL/GenBank/DDBJ whole genome shotgun (WGS) entry which is preliminary data.</text>
</comment>
<organism evidence="3 4">
    <name type="scientific">Carnegiea gigantea</name>
    <dbReference type="NCBI Taxonomy" id="171969"/>
    <lineage>
        <taxon>Eukaryota</taxon>
        <taxon>Viridiplantae</taxon>
        <taxon>Streptophyta</taxon>
        <taxon>Embryophyta</taxon>
        <taxon>Tracheophyta</taxon>
        <taxon>Spermatophyta</taxon>
        <taxon>Magnoliopsida</taxon>
        <taxon>eudicotyledons</taxon>
        <taxon>Gunneridae</taxon>
        <taxon>Pentapetalae</taxon>
        <taxon>Caryophyllales</taxon>
        <taxon>Cactineae</taxon>
        <taxon>Cactaceae</taxon>
        <taxon>Cactoideae</taxon>
        <taxon>Echinocereeae</taxon>
        <taxon>Carnegiea</taxon>
    </lineage>
</organism>
<protein>
    <recommendedName>
        <fullName evidence="2">Glycoside hydrolase family 38 N-terminal domain-containing protein</fullName>
    </recommendedName>
</protein>
<accession>A0A9Q1K279</accession>
<dbReference type="Proteomes" id="UP001153076">
    <property type="component" value="Unassembled WGS sequence"/>
</dbReference>
<dbReference type="GO" id="GO:0006013">
    <property type="term" value="P:mannose metabolic process"/>
    <property type="evidence" value="ECO:0007669"/>
    <property type="project" value="InterPro"/>
</dbReference>
<dbReference type="GO" id="GO:0004559">
    <property type="term" value="F:alpha-mannosidase activity"/>
    <property type="evidence" value="ECO:0007669"/>
    <property type="project" value="InterPro"/>
</dbReference>
<name>A0A9Q1K279_9CARY</name>
<proteinExistence type="predicted"/>
<dbReference type="PANTHER" id="PTHR11607:SF60">
    <property type="entry name" value="ALPHA-MANNOSIDASE"/>
    <property type="match status" value="1"/>
</dbReference>
<sequence>MSSRKKHFPVAGRKPQQRQRSKQNRRIRAGKDGLEKFRRDFGGQKVRRRPETATELASGDRNFWQTQHLDRQIPTPSFDTQILRKPRGNPSNPKTTTGDGAAGGSRRPKVHRTSGNPPMTTPGTLNFTGHLLSSRPVLPTQRRGRKEDMSRWLLGGTLMTGDRGLAAAEAWPDCGGRRGRGTGGLVYTKVTLVCKLLGAPGGMYSYFQVGFDSLYFARIDYQDRAKRKDEKTLEIVWRGSKSLGSTSQIFTGIFPRHYNPPDGFQFEINDVSEPIQDDPFLFDYNVQERVNDFVAAAISQVKAWLRQANRAFGE</sequence>
<dbReference type="Pfam" id="PF01074">
    <property type="entry name" value="Glyco_hydro_38N"/>
    <property type="match status" value="1"/>
</dbReference>
<dbReference type="SUPFAM" id="SSF88713">
    <property type="entry name" value="Glycoside hydrolase/deacetylase"/>
    <property type="match status" value="1"/>
</dbReference>
<dbReference type="InterPro" id="IPR011330">
    <property type="entry name" value="Glyco_hydro/deAcase_b/a-brl"/>
</dbReference>
<dbReference type="PANTHER" id="PTHR11607">
    <property type="entry name" value="ALPHA-MANNOSIDASE"/>
    <property type="match status" value="1"/>
</dbReference>
<feature type="compositionally biased region" description="Polar residues" evidence="1">
    <location>
        <begin position="89"/>
        <end position="98"/>
    </location>
</feature>
<dbReference type="Gene3D" id="3.20.110.10">
    <property type="entry name" value="Glycoside hydrolase 38, N terminal domain"/>
    <property type="match status" value="1"/>
</dbReference>
<dbReference type="AlphaFoldDB" id="A0A9Q1K279"/>
<feature type="domain" description="Glycoside hydrolase family 38 N-terminal" evidence="2">
    <location>
        <begin position="208"/>
        <end position="297"/>
    </location>
</feature>
<evidence type="ECO:0000313" key="3">
    <source>
        <dbReference type="EMBL" id="KAJ8435413.1"/>
    </source>
</evidence>
<reference evidence="3" key="1">
    <citation type="submission" date="2022-04" db="EMBL/GenBank/DDBJ databases">
        <title>Carnegiea gigantea Genome sequencing and assembly v2.</title>
        <authorList>
            <person name="Copetti D."/>
            <person name="Sanderson M.J."/>
            <person name="Burquez A."/>
            <person name="Wojciechowski M.F."/>
        </authorList>
    </citation>
    <scope>NUCLEOTIDE SEQUENCE</scope>
    <source>
        <strain evidence="3">SGP5-SGP5p</strain>
        <tissue evidence="3">Aerial part</tissue>
    </source>
</reference>
<dbReference type="OrthoDB" id="2016903at2759"/>
<dbReference type="InterPro" id="IPR050843">
    <property type="entry name" value="Glycosyl_Hydrlase_38"/>
</dbReference>
<evidence type="ECO:0000259" key="2">
    <source>
        <dbReference type="Pfam" id="PF01074"/>
    </source>
</evidence>
<dbReference type="InterPro" id="IPR000602">
    <property type="entry name" value="Glyco_hydro_38_N"/>
</dbReference>
<dbReference type="EMBL" id="JAKOGI010000414">
    <property type="protein sequence ID" value="KAJ8435413.1"/>
    <property type="molecule type" value="Genomic_DNA"/>
</dbReference>
<evidence type="ECO:0000313" key="4">
    <source>
        <dbReference type="Proteomes" id="UP001153076"/>
    </source>
</evidence>
<feature type="compositionally biased region" description="Basic residues" evidence="1">
    <location>
        <begin position="15"/>
        <end position="28"/>
    </location>
</feature>
<gene>
    <name evidence="3" type="ORF">Cgig2_001065</name>
</gene>
<dbReference type="InterPro" id="IPR027291">
    <property type="entry name" value="Glyco_hydro_38_N_sf"/>
</dbReference>
<feature type="compositionally biased region" description="Polar residues" evidence="1">
    <location>
        <begin position="113"/>
        <end position="127"/>
    </location>
</feature>